<accession>A0A8S9RCC1</accession>
<gene>
    <name evidence="2" type="ORF">F2Q69_00058794</name>
</gene>
<keyword evidence="1" id="KW-0812">Transmembrane</keyword>
<organism evidence="2 3">
    <name type="scientific">Brassica cretica</name>
    <name type="common">Mustard</name>
    <dbReference type="NCBI Taxonomy" id="69181"/>
    <lineage>
        <taxon>Eukaryota</taxon>
        <taxon>Viridiplantae</taxon>
        <taxon>Streptophyta</taxon>
        <taxon>Embryophyta</taxon>
        <taxon>Tracheophyta</taxon>
        <taxon>Spermatophyta</taxon>
        <taxon>Magnoliopsida</taxon>
        <taxon>eudicotyledons</taxon>
        <taxon>Gunneridae</taxon>
        <taxon>Pentapetalae</taxon>
        <taxon>rosids</taxon>
        <taxon>malvids</taxon>
        <taxon>Brassicales</taxon>
        <taxon>Brassicaceae</taxon>
        <taxon>Brassiceae</taxon>
        <taxon>Brassica</taxon>
    </lineage>
</organism>
<protein>
    <submittedName>
        <fullName evidence="2">Uncharacterized protein</fullName>
    </submittedName>
</protein>
<name>A0A8S9RCC1_BRACR</name>
<sequence length="110" mass="12721">MRSAETHRAVYLEISFLQLLLLHHLPEIIFIYSWCVGYCFYCKALVVVFIYPTTNRVVSISHTVEISVDRFVVGSVGRCSLSSSLLRLSVDRWQACHVERWCIPIPRGMM</sequence>
<proteinExistence type="predicted"/>
<evidence type="ECO:0000313" key="3">
    <source>
        <dbReference type="Proteomes" id="UP000712600"/>
    </source>
</evidence>
<feature type="transmembrane region" description="Helical" evidence="1">
    <location>
        <begin position="29"/>
        <end position="51"/>
    </location>
</feature>
<evidence type="ECO:0000313" key="2">
    <source>
        <dbReference type="EMBL" id="KAF3570407.1"/>
    </source>
</evidence>
<reference evidence="2" key="1">
    <citation type="submission" date="2019-12" db="EMBL/GenBank/DDBJ databases">
        <title>Genome sequencing and annotation of Brassica cretica.</title>
        <authorList>
            <person name="Studholme D.J."/>
            <person name="Sarris P."/>
        </authorList>
    </citation>
    <scope>NUCLEOTIDE SEQUENCE</scope>
    <source>
        <strain evidence="2">PFS-109/04</strain>
        <tissue evidence="2">Leaf</tissue>
    </source>
</reference>
<dbReference type="EMBL" id="QGKX02000095">
    <property type="protein sequence ID" value="KAF3570407.1"/>
    <property type="molecule type" value="Genomic_DNA"/>
</dbReference>
<dbReference type="AlphaFoldDB" id="A0A8S9RCC1"/>
<evidence type="ECO:0000256" key="1">
    <source>
        <dbReference type="SAM" id="Phobius"/>
    </source>
</evidence>
<keyword evidence="1" id="KW-0472">Membrane</keyword>
<dbReference type="Proteomes" id="UP000712600">
    <property type="component" value="Unassembled WGS sequence"/>
</dbReference>
<comment type="caution">
    <text evidence="2">The sequence shown here is derived from an EMBL/GenBank/DDBJ whole genome shotgun (WGS) entry which is preliminary data.</text>
</comment>
<keyword evidence="1" id="KW-1133">Transmembrane helix</keyword>